<dbReference type="GO" id="GO:0016020">
    <property type="term" value="C:membrane"/>
    <property type="evidence" value="ECO:0007669"/>
    <property type="project" value="UniProtKB-SubCell"/>
</dbReference>
<evidence type="ECO:0000256" key="1">
    <source>
        <dbReference type="ARBA" id="ARBA00004141"/>
    </source>
</evidence>
<dbReference type="AlphaFoldDB" id="A0A1Y3ER26"/>
<feature type="region of interest" description="Disordered" evidence="7">
    <location>
        <begin position="113"/>
        <end position="133"/>
    </location>
</feature>
<dbReference type="Proteomes" id="UP000243006">
    <property type="component" value="Unassembled WGS sequence"/>
</dbReference>
<evidence type="ECO:0000256" key="2">
    <source>
        <dbReference type="ARBA" id="ARBA00010170"/>
    </source>
</evidence>
<dbReference type="InterPro" id="IPR039797">
    <property type="entry name" value="Pecanex"/>
</dbReference>
<reference evidence="9 10" key="1">
    <citation type="submission" date="2015-04" db="EMBL/GenBank/DDBJ databases">
        <title>Draft genome of the roundworm Trichinella nativa.</title>
        <authorList>
            <person name="Mitreva M."/>
        </authorList>
    </citation>
    <scope>NUCLEOTIDE SEQUENCE [LARGE SCALE GENOMIC DNA]</scope>
    <source>
        <strain evidence="9 10">ISS45</strain>
    </source>
</reference>
<feature type="compositionally biased region" description="Low complexity" evidence="7">
    <location>
        <begin position="124"/>
        <end position="133"/>
    </location>
</feature>
<dbReference type="PANTHER" id="PTHR12372">
    <property type="entry name" value="PECANEX"/>
    <property type="match status" value="1"/>
</dbReference>
<evidence type="ECO:0000256" key="7">
    <source>
        <dbReference type="SAM" id="MobiDB-lite"/>
    </source>
</evidence>
<accession>A0A1Y3ER26</accession>
<comment type="caution">
    <text evidence="9">The sequence shown here is derived from an EMBL/GenBank/DDBJ whole genome shotgun (WGS) entry which is preliminary data.</text>
</comment>
<evidence type="ECO:0000259" key="8">
    <source>
        <dbReference type="Pfam" id="PF05041"/>
    </source>
</evidence>
<dbReference type="EMBL" id="LVZM01003987">
    <property type="protein sequence ID" value="OUC47621.1"/>
    <property type="molecule type" value="Genomic_DNA"/>
</dbReference>
<comment type="subcellular location">
    <subcellularLocation>
        <location evidence="1 6">Membrane</location>
        <topology evidence="1 6">Multi-pass membrane protein</topology>
    </subcellularLocation>
</comment>
<dbReference type="PANTHER" id="PTHR12372:SF7">
    <property type="entry name" value="PROTEIN PECANEX"/>
    <property type="match status" value="1"/>
</dbReference>
<name>A0A1Y3ER26_9BILA</name>
<comment type="similarity">
    <text evidence="2 6">Belongs to the pecanex family.</text>
</comment>
<evidence type="ECO:0000313" key="9">
    <source>
        <dbReference type="EMBL" id="OUC47621.1"/>
    </source>
</evidence>
<dbReference type="Pfam" id="PF05041">
    <property type="entry name" value="Pecanex_C"/>
    <property type="match status" value="1"/>
</dbReference>
<keyword evidence="4" id="KW-1133">Transmembrane helix</keyword>
<proteinExistence type="inferred from homology"/>
<organism evidence="9 10">
    <name type="scientific">Trichinella nativa</name>
    <dbReference type="NCBI Taxonomy" id="6335"/>
    <lineage>
        <taxon>Eukaryota</taxon>
        <taxon>Metazoa</taxon>
        <taxon>Ecdysozoa</taxon>
        <taxon>Nematoda</taxon>
        <taxon>Enoplea</taxon>
        <taxon>Dorylaimia</taxon>
        <taxon>Trichinellida</taxon>
        <taxon>Trichinellidae</taxon>
        <taxon>Trichinella</taxon>
    </lineage>
</organism>
<keyword evidence="3" id="KW-0812">Transmembrane</keyword>
<evidence type="ECO:0000313" key="10">
    <source>
        <dbReference type="Proteomes" id="UP000243006"/>
    </source>
</evidence>
<evidence type="ECO:0000256" key="6">
    <source>
        <dbReference type="RuleBase" id="RU367089"/>
    </source>
</evidence>
<protein>
    <recommendedName>
        <fullName evidence="6">Pecanex-like protein</fullName>
    </recommendedName>
</protein>
<evidence type="ECO:0000256" key="4">
    <source>
        <dbReference type="ARBA" id="ARBA00022989"/>
    </source>
</evidence>
<keyword evidence="5" id="KW-0472">Membrane</keyword>
<gene>
    <name evidence="9" type="ORF">D917_06801</name>
</gene>
<feature type="domain" description="Pecanex C-terminal" evidence="8">
    <location>
        <begin position="18"/>
        <end position="51"/>
    </location>
</feature>
<evidence type="ECO:0000256" key="3">
    <source>
        <dbReference type="ARBA" id="ARBA00022692"/>
    </source>
</evidence>
<dbReference type="InterPro" id="IPR007735">
    <property type="entry name" value="Pecanex_C"/>
</dbReference>
<evidence type="ECO:0000256" key="5">
    <source>
        <dbReference type="ARBA" id="ARBA00023136"/>
    </source>
</evidence>
<sequence>MLNKRHVSFRVIKLNRECVLRNIINSSADQPIGYPIYVSPLTTSYCETHPQLSKVLGPDLLSMFGRKCSSLWRQLCLNCGMRGSSGANVIHQQQQQDTTLPCRTTSAVGRCPTTPASAQGLVGSPSTAEAAASTSTSTSTSAFASSQVASHSNTSLPLLGTSGRAVPSDLLQRSFTLPCVISTGDQGMQATFSKISRVPSQQHQQQQ</sequence>